<proteinExistence type="predicted"/>
<accession>A0A411PGH8</accession>
<keyword evidence="3" id="KW-1185">Reference proteome</keyword>
<evidence type="ECO:0000256" key="1">
    <source>
        <dbReference type="SAM" id="SignalP"/>
    </source>
</evidence>
<dbReference type="EMBL" id="CP036200">
    <property type="protein sequence ID" value="QBF82492.1"/>
    <property type="molecule type" value="Genomic_DNA"/>
</dbReference>
<feature type="signal peptide" evidence="1">
    <location>
        <begin position="1"/>
        <end position="19"/>
    </location>
</feature>
<feature type="chain" id="PRO_5019538796" evidence="1">
    <location>
        <begin position="20"/>
        <end position="175"/>
    </location>
</feature>
<reference evidence="2 3" key="1">
    <citation type="submission" date="2019-02" db="EMBL/GenBank/DDBJ databases">
        <title>Shewanella sp. D4-2 isolated from Dokdo Island.</title>
        <authorList>
            <person name="Baek K."/>
        </authorList>
    </citation>
    <scope>NUCLEOTIDE SEQUENCE [LARGE SCALE GENOMIC DNA]</scope>
    <source>
        <strain evidence="2 3">D4-2</strain>
    </source>
</reference>
<keyword evidence="1" id="KW-0732">Signal</keyword>
<dbReference type="Proteomes" id="UP000291106">
    <property type="component" value="Chromosome"/>
</dbReference>
<protein>
    <submittedName>
        <fullName evidence="2">DUF3016 domain-containing protein</fullName>
    </submittedName>
</protein>
<dbReference type="AlphaFoldDB" id="A0A411PGH8"/>
<organism evidence="2 3">
    <name type="scientific">Shewanella maritima</name>
    <dbReference type="NCBI Taxonomy" id="2520507"/>
    <lineage>
        <taxon>Bacteria</taxon>
        <taxon>Pseudomonadati</taxon>
        <taxon>Pseudomonadota</taxon>
        <taxon>Gammaproteobacteria</taxon>
        <taxon>Alteromonadales</taxon>
        <taxon>Shewanellaceae</taxon>
        <taxon>Shewanella</taxon>
    </lineage>
</organism>
<dbReference type="InterPro" id="IPR021557">
    <property type="entry name" value="DUF3016"/>
</dbReference>
<dbReference type="Pfam" id="PF11454">
    <property type="entry name" value="DUF3016"/>
    <property type="match status" value="1"/>
</dbReference>
<name>A0A411PGH8_9GAMM</name>
<dbReference type="RefSeq" id="WP_130598674.1">
    <property type="nucleotide sequence ID" value="NZ_CP036200.1"/>
</dbReference>
<dbReference type="OrthoDB" id="195620at2"/>
<evidence type="ECO:0000313" key="2">
    <source>
        <dbReference type="EMBL" id="QBF82492.1"/>
    </source>
</evidence>
<gene>
    <name evidence="2" type="ORF">EXU30_07115</name>
</gene>
<sequence length="175" mass="20303">MRFYTLILASVFLSTSVMADDTETQDPITEVGVVKIEWQNPKKFRDIKTSNERQSRFEARLFETLTKNLDKEVTKTLKPNQKLEMQVSNLDLAGDMRPTFGATTGDLRIIKDLYPPRMTFTYQVLEGDKVVVAGDEKLVDMTFMNNVRNRNHKPFQYETVMLKNWFNKTVAPQVN</sequence>
<evidence type="ECO:0000313" key="3">
    <source>
        <dbReference type="Proteomes" id="UP000291106"/>
    </source>
</evidence>
<dbReference type="KEGG" id="smai:EXU30_07115"/>